<dbReference type="InterPro" id="IPR013517">
    <property type="entry name" value="FG-GAP"/>
</dbReference>
<dbReference type="Proteomes" id="UP001440612">
    <property type="component" value="Chromosome"/>
</dbReference>
<protein>
    <submittedName>
        <fullName evidence="3">VCBS repeat-containing protein</fullName>
    </submittedName>
</protein>
<dbReference type="RefSeq" id="WP_341365533.1">
    <property type="nucleotide sequence ID" value="NZ_CP150951.2"/>
</dbReference>
<evidence type="ECO:0000256" key="2">
    <source>
        <dbReference type="SAM" id="SignalP"/>
    </source>
</evidence>
<evidence type="ECO:0000313" key="4">
    <source>
        <dbReference type="Proteomes" id="UP001440612"/>
    </source>
</evidence>
<proteinExistence type="predicted"/>
<keyword evidence="4" id="KW-1185">Reference proteome</keyword>
<evidence type="ECO:0000256" key="1">
    <source>
        <dbReference type="ARBA" id="ARBA00022729"/>
    </source>
</evidence>
<accession>A0ABZ2V4G5</accession>
<dbReference type="InterPro" id="IPR028994">
    <property type="entry name" value="Integrin_alpha_N"/>
</dbReference>
<dbReference type="SUPFAM" id="SSF69318">
    <property type="entry name" value="Integrin alpha N-terminal domain"/>
    <property type="match status" value="1"/>
</dbReference>
<feature type="signal peptide" evidence="2">
    <location>
        <begin position="1"/>
        <end position="18"/>
    </location>
</feature>
<reference evidence="4" key="1">
    <citation type="submission" date="2024-04" db="EMBL/GenBank/DDBJ databases">
        <title>Phylogenomic analyses of a clade within the roseobacter group suggest taxonomic reassignments of species of the genera Aestuariivita, Citreicella, Loktanella, Nautella, Pelagibaca, Ruegeria, Thalassobius, Thiobacimonas and Tropicibacter, and the proposal o.</title>
        <authorList>
            <person name="Jeon C.O."/>
        </authorList>
    </citation>
    <scope>NUCLEOTIDE SEQUENCE [LARGE SCALE GENOMIC DNA]</scope>
    <source>
        <strain evidence="4">BS5-3</strain>
    </source>
</reference>
<sequence>MILRLASLLAVLAGAASAERILSAEYAGPTDRYAHGILGDAIEWGELRITTDGVDASSPIQLLVDQQLVYQITLPQDRVFEDVAPRLADLDGDGNPEVIVVESQANTGAQLAIYDETGKIASTPHIGTRNRWLAPIGAADLDGDGFVEIAYIDRPHLAKTLRVWRFKDGALTEVVAGAGLTNHRIGEPDIGGGIRDCGHGPEMITATADWSRVIATRLVDGQLQAVDIGAHRDRSSFAAALDCQPVP</sequence>
<name>A0ABZ2V4G5_9RHOB</name>
<dbReference type="Pfam" id="PF13517">
    <property type="entry name" value="FG-GAP_3"/>
    <property type="match status" value="1"/>
</dbReference>
<gene>
    <name evidence="3" type="ORF">AABB29_10750</name>
</gene>
<dbReference type="EMBL" id="CP150951">
    <property type="protein sequence ID" value="WZC47413.1"/>
    <property type="molecule type" value="Genomic_DNA"/>
</dbReference>
<keyword evidence="1 2" id="KW-0732">Signal</keyword>
<organism evidence="3 4">
    <name type="scientific">Yoonia phaeophyticola</name>
    <dbReference type="NCBI Taxonomy" id="3137369"/>
    <lineage>
        <taxon>Bacteria</taxon>
        <taxon>Pseudomonadati</taxon>
        <taxon>Pseudomonadota</taxon>
        <taxon>Alphaproteobacteria</taxon>
        <taxon>Rhodobacterales</taxon>
        <taxon>Paracoccaceae</taxon>
        <taxon>Yoonia</taxon>
    </lineage>
</organism>
<feature type="chain" id="PRO_5046882404" evidence="2">
    <location>
        <begin position="19"/>
        <end position="247"/>
    </location>
</feature>
<evidence type="ECO:0000313" key="3">
    <source>
        <dbReference type="EMBL" id="WZC47413.1"/>
    </source>
</evidence>